<evidence type="ECO:0000313" key="10">
    <source>
        <dbReference type="Proteomes" id="UP000095762"/>
    </source>
</evidence>
<evidence type="ECO:0000256" key="3">
    <source>
        <dbReference type="ARBA" id="ARBA00029741"/>
    </source>
</evidence>
<organism evidence="9 10">
    <name type="scientific">Blautia obeum</name>
    <dbReference type="NCBI Taxonomy" id="40520"/>
    <lineage>
        <taxon>Bacteria</taxon>
        <taxon>Bacillati</taxon>
        <taxon>Bacillota</taxon>
        <taxon>Clostridia</taxon>
        <taxon>Lachnospirales</taxon>
        <taxon>Lachnospiraceae</taxon>
        <taxon>Blautia</taxon>
    </lineage>
</organism>
<keyword evidence="1 5" id="KW-0479">Metal-binding</keyword>
<feature type="binding site" evidence="5">
    <location>
        <position position="120"/>
    </location>
    <ligand>
        <name>Zn(2+)</name>
        <dbReference type="ChEBI" id="CHEBI:29105"/>
    </ligand>
</feature>
<dbReference type="Pfam" id="PF21621">
    <property type="entry name" value="MPI_cupin_dom"/>
    <property type="match status" value="1"/>
</dbReference>
<dbReference type="CDD" id="cd07010">
    <property type="entry name" value="cupin_PMI_type_I_N_bac"/>
    <property type="match status" value="1"/>
</dbReference>
<dbReference type="GO" id="GO:0005975">
    <property type="term" value="P:carbohydrate metabolic process"/>
    <property type="evidence" value="ECO:0007669"/>
    <property type="project" value="InterPro"/>
</dbReference>
<evidence type="ECO:0000259" key="7">
    <source>
        <dbReference type="Pfam" id="PF20511"/>
    </source>
</evidence>
<evidence type="ECO:0000259" key="8">
    <source>
        <dbReference type="Pfam" id="PF21621"/>
    </source>
</evidence>
<dbReference type="AlphaFoldDB" id="A0A174W4P8"/>
<feature type="domain" description="Phosphomannose isomerase type I catalytic" evidence="7">
    <location>
        <begin position="10"/>
        <end position="110"/>
    </location>
</feature>
<dbReference type="PRINTS" id="PR00714">
    <property type="entry name" value="MAN6PISMRASE"/>
</dbReference>
<dbReference type="InterPro" id="IPR049071">
    <property type="entry name" value="MPI_cupin_dom"/>
</dbReference>
<evidence type="ECO:0000256" key="5">
    <source>
        <dbReference type="PIRSR" id="PIRSR036894-1"/>
    </source>
</evidence>
<proteinExistence type="predicted"/>
<dbReference type="EMBL" id="CZBP01000052">
    <property type="protein sequence ID" value="CUQ42083.1"/>
    <property type="molecule type" value="Genomic_DNA"/>
</dbReference>
<dbReference type="Proteomes" id="UP000095762">
    <property type="component" value="Unassembled WGS sequence"/>
</dbReference>
<dbReference type="GO" id="GO:0009298">
    <property type="term" value="P:GDP-mannose biosynthetic process"/>
    <property type="evidence" value="ECO:0007669"/>
    <property type="project" value="InterPro"/>
</dbReference>
<dbReference type="SUPFAM" id="SSF51182">
    <property type="entry name" value="RmlC-like cupins"/>
    <property type="match status" value="1"/>
</dbReference>
<dbReference type="GO" id="GO:0004476">
    <property type="term" value="F:mannose-6-phosphate isomerase activity"/>
    <property type="evidence" value="ECO:0007669"/>
    <property type="project" value="InterPro"/>
</dbReference>
<dbReference type="InterPro" id="IPR014710">
    <property type="entry name" value="RmlC-like_jellyroll"/>
</dbReference>
<evidence type="ECO:0000256" key="1">
    <source>
        <dbReference type="ARBA" id="ARBA00022723"/>
    </source>
</evidence>
<protein>
    <recommendedName>
        <fullName evidence="3">Phosphohexomutase</fullName>
    </recommendedName>
    <alternativeName>
        <fullName evidence="4">Phosphomannose isomerase</fullName>
    </alternativeName>
</protein>
<feature type="binding site" evidence="5">
    <location>
        <position position="102"/>
    </location>
    <ligand>
        <name>Zn(2+)</name>
        <dbReference type="ChEBI" id="CHEBI:29105"/>
    </ligand>
</feature>
<evidence type="ECO:0000256" key="4">
    <source>
        <dbReference type="ARBA" id="ARBA00030762"/>
    </source>
</evidence>
<dbReference type="GO" id="GO:0008270">
    <property type="term" value="F:zinc ion binding"/>
    <property type="evidence" value="ECO:0007669"/>
    <property type="project" value="InterPro"/>
</dbReference>
<dbReference type="InterPro" id="IPR016305">
    <property type="entry name" value="Mannose-6-P_Isomerase"/>
</dbReference>
<keyword evidence="9" id="KW-0413">Isomerase</keyword>
<dbReference type="RefSeq" id="WP_055060735.1">
    <property type="nucleotide sequence ID" value="NZ_CZBP01000052.1"/>
</dbReference>
<dbReference type="Pfam" id="PF20511">
    <property type="entry name" value="PMI_typeI_cat"/>
    <property type="match status" value="1"/>
</dbReference>
<evidence type="ECO:0000313" key="9">
    <source>
        <dbReference type="EMBL" id="CUQ42083.1"/>
    </source>
</evidence>
<keyword evidence="2 5" id="KW-0862">Zinc</keyword>
<sequence>MEKRNEPLLLRPAGKDYLWGGKRLNDEYGKNIELSPLAETWECSTHPDGVSTVCCGTFDKMELTAVIKAHPEYLGERHKGETTLPILVKLIDARKNLSVQVHPDDDYAKMKEHGQLGKTEMWYVLDAARDAKLIYGLRQDCTKKEMQKALAEGTVMKYLQKVPIHKDDLFFIPAGTIHAIGAGALVAEIQESSNLTYRLYDYDRIGKDGKKRELHIDKALDVADLHGSAEPRQPLRVLKYRPGMASELLIRCKYFEVYRMLINTERRQTVHYRADRMAFRVLLCMDGCGTISYDEGTVNFYKGDCVFVPADSEVLTIHGQAQFLDIRG</sequence>
<dbReference type="PIRSF" id="PIRSF036894">
    <property type="entry name" value="PMI_Firm_short"/>
    <property type="match status" value="1"/>
</dbReference>
<dbReference type="PANTHER" id="PTHR42742:SF3">
    <property type="entry name" value="FRUCTOKINASE"/>
    <property type="match status" value="1"/>
</dbReference>
<reference evidence="9 10" key="1">
    <citation type="submission" date="2015-09" db="EMBL/GenBank/DDBJ databases">
        <authorList>
            <consortium name="Pathogen Informatics"/>
        </authorList>
    </citation>
    <scope>NUCLEOTIDE SEQUENCE [LARGE SCALE GENOMIC DNA]</scope>
    <source>
        <strain evidence="9 10">2789STDY5834957</strain>
    </source>
</reference>
<evidence type="ECO:0000256" key="6">
    <source>
        <dbReference type="PIRSR" id="PIRSR036894-2"/>
    </source>
</evidence>
<name>A0A174W4P8_9FIRM</name>
<dbReference type="InterPro" id="IPR014628">
    <property type="entry name" value="Man6P_isomerase_Firm_short"/>
</dbReference>
<dbReference type="InterPro" id="IPR011051">
    <property type="entry name" value="RmlC_Cupin_sf"/>
</dbReference>
<feature type="domain" description="Mannose-6-phosphate isomerase cupin" evidence="8">
    <location>
        <begin position="249"/>
        <end position="323"/>
    </location>
</feature>
<gene>
    <name evidence="9" type="primary">gmuF</name>
    <name evidence="9" type="ORF">ERS852569_03830</name>
</gene>
<accession>A0A174W4P8</accession>
<dbReference type="InterPro" id="IPR046457">
    <property type="entry name" value="PMI_typeI_cat"/>
</dbReference>
<dbReference type="InterPro" id="IPR051804">
    <property type="entry name" value="Carb_Metab_Reg_Kinase/Isom"/>
</dbReference>
<comment type="cofactor">
    <cofactor evidence="5">
        <name>Zn(2+)</name>
        <dbReference type="ChEBI" id="CHEBI:29105"/>
    </cofactor>
    <text evidence="5">Binds 1 zinc ion per subunit.</text>
</comment>
<dbReference type="Gene3D" id="2.60.120.10">
    <property type="entry name" value="Jelly Rolls"/>
    <property type="match status" value="2"/>
</dbReference>
<feature type="binding site" evidence="5">
    <location>
        <position position="178"/>
    </location>
    <ligand>
        <name>Zn(2+)</name>
        <dbReference type="ChEBI" id="CHEBI:29105"/>
    </ligand>
</feature>
<feature type="active site" evidence="6">
    <location>
        <position position="198"/>
    </location>
</feature>
<dbReference type="PANTHER" id="PTHR42742">
    <property type="entry name" value="TRANSCRIPTIONAL REPRESSOR MPRA"/>
    <property type="match status" value="1"/>
</dbReference>
<evidence type="ECO:0000256" key="2">
    <source>
        <dbReference type="ARBA" id="ARBA00022833"/>
    </source>
</evidence>